<feature type="transmembrane region" description="Helical" evidence="1">
    <location>
        <begin position="402"/>
        <end position="422"/>
    </location>
</feature>
<dbReference type="RefSeq" id="WP_220618695.1">
    <property type="nucleotide sequence ID" value="NZ_RKLR01000004.1"/>
</dbReference>
<comment type="caution">
    <text evidence="2">The sequence shown here is derived from an EMBL/GenBank/DDBJ whole genome shotgun (WGS) entry which is preliminary data.</text>
</comment>
<evidence type="ECO:0000313" key="3">
    <source>
        <dbReference type="Proteomes" id="UP001430377"/>
    </source>
</evidence>
<keyword evidence="1" id="KW-0472">Membrane</keyword>
<feature type="transmembrane region" description="Helical" evidence="1">
    <location>
        <begin position="88"/>
        <end position="106"/>
    </location>
</feature>
<feature type="transmembrane region" description="Helical" evidence="1">
    <location>
        <begin position="118"/>
        <end position="139"/>
    </location>
</feature>
<feature type="transmembrane region" description="Helical" evidence="1">
    <location>
        <begin position="198"/>
        <end position="222"/>
    </location>
</feature>
<keyword evidence="3" id="KW-1185">Reference proteome</keyword>
<dbReference type="EMBL" id="RKLR01000004">
    <property type="protein sequence ID" value="MBX0323728.1"/>
    <property type="molecule type" value="Genomic_DNA"/>
</dbReference>
<sequence>MDRRRRRALALAVTTLAALGFVGVASAHGSVGGGVEAPIPLWLLYAGAGGTVAVTAGWLAVGERDVGGDHGTPSLALPYWAAQTLANVGRAVGLFALVAVLASGVFGQQIASENVATVLFWPVWLKGLALLAVVAGSPWRVVSPWGTLYAGLAWLEGDPPALLGEYPEPLGDWPAVVGFALLVGVVENLTTLPRSPRLTAALVAAYALVMVVGALAFGPTWLRRTDPLAVLYRLLGRIAPVHLDRTDGGYRVTLRAPWRACTRTVTDASTVAFVVLALYTVSFDGLAETATFRALLAAMPGVLGPTPAAVVLYLAGFGAFLGSYWAAVSLVDAAAGESQSVGRTATAFAASLLPIAGAYEVAHTYPFVFRNIGTLLDLTTGGVVAPDPVAGLSLAAFWGSQVALVVGGHLVAVVAAHTVAVARYGRAGGRRAHLPLVVVMVGYTVVSLWIISQPVAN</sequence>
<reference evidence="2 3" key="1">
    <citation type="submission" date="2021-06" db="EMBL/GenBank/DDBJ databases">
        <title>Halomicroarcula sp. a new haloarchaeum isolated from saline soil.</title>
        <authorList>
            <person name="Duran-Viseras A."/>
            <person name="Sanchez-Porro C."/>
            <person name="Ventosa A."/>
        </authorList>
    </citation>
    <scope>NUCLEOTIDE SEQUENCE [LARGE SCALE GENOMIC DNA]</scope>
    <source>
        <strain evidence="2 3">F13</strain>
    </source>
</reference>
<keyword evidence="1" id="KW-1133">Transmembrane helix</keyword>
<accession>A0AAW4PTM3</accession>
<evidence type="ECO:0000256" key="1">
    <source>
        <dbReference type="SAM" id="Phobius"/>
    </source>
</evidence>
<feature type="transmembrane region" description="Helical" evidence="1">
    <location>
        <begin position="308"/>
        <end position="327"/>
    </location>
</feature>
<feature type="transmembrane region" description="Helical" evidence="1">
    <location>
        <begin position="434"/>
        <end position="452"/>
    </location>
</feature>
<dbReference type="AlphaFoldDB" id="A0AAW4PTM3"/>
<organism evidence="2 3">
    <name type="scientific">Haloarcula rubra</name>
    <dbReference type="NCBI Taxonomy" id="2487747"/>
    <lineage>
        <taxon>Archaea</taxon>
        <taxon>Methanobacteriati</taxon>
        <taxon>Methanobacteriota</taxon>
        <taxon>Stenosarchaea group</taxon>
        <taxon>Halobacteria</taxon>
        <taxon>Halobacteriales</taxon>
        <taxon>Haloarculaceae</taxon>
        <taxon>Haloarcula</taxon>
    </lineage>
</organism>
<protein>
    <recommendedName>
        <fullName evidence="4">Fenitrothion hydrolase</fullName>
    </recommendedName>
</protein>
<evidence type="ECO:0000313" key="2">
    <source>
        <dbReference type="EMBL" id="MBX0323728.1"/>
    </source>
</evidence>
<dbReference type="Proteomes" id="UP001430377">
    <property type="component" value="Unassembled WGS sequence"/>
</dbReference>
<keyword evidence="1" id="KW-0812">Transmembrane</keyword>
<name>A0AAW4PTM3_9EURY</name>
<proteinExistence type="predicted"/>
<gene>
    <name evidence="2" type="ORF">EGH21_11885</name>
</gene>
<evidence type="ECO:0008006" key="4">
    <source>
        <dbReference type="Google" id="ProtNLM"/>
    </source>
</evidence>